<protein>
    <recommendedName>
        <fullName evidence="6">RNAP delta factor</fullName>
    </recommendedName>
</protein>
<accession>A0A917S192</accession>
<feature type="region of interest" description="Disordered" evidence="7">
    <location>
        <begin position="88"/>
        <end position="163"/>
    </location>
</feature>
<keyword evidence="10" id="KW-1185">Reference proteome</keyword>
<keyword evidence="5" id="KW-0804">Transcription</keyword>
<dbReference type="GO" id="GO:0000428">
    <property type="term" value="C:DNA-directed RNA polymerase complex"/>
    <property type="evidence" value="ECO:0007669"/>
    <property type="project" value="UniProtKB-KW"/>
</dbReference>
<dbReference type="Gene3D" id="1.10.10.1250">
    <property type="entry name" value="RNA polymerase, subunit delta, N-terminal domain"/>
    <property type="match status" value="1"/>
</dbReference>
<feature type="compositionally biased region" description="Acidic residues" evidence="7">
    <location>
        <begin position="103"/>
        <end position="147"/>
    </location>
</feature>
<evidence type="ECO:0000256" key="3">
    <source>
        <dbReference type="ARBA" id="ARBA00022679"/>
    </source>
</evidence>
<name>A0A917S192_9BACL</name>
<evidence type="ECO:0000256" key="6">
    <source>
        <dbReference type="ARBA" id="ARBA00031937"/>
    </source>
</evidence>
<proteinExistence type="inferred from homology"/>
<dbReference type="EMBL" id="BMOK01000004">
    <property type="protein sequence ID" value="GGL50184.1"/>
    <property type="molecule type" value="Genomic_DNA"/>
</dbReference>
<feature type="domain" description="HTH HARE-type" evidence="8">
    <location>
        <begin position="8"/>
        <end position="74"/>
    </location>
</feature>
<organism evidence="9 10">
    <name type="scientific">Sporolactobacillus putidus</name>
    <dbReference type="NCBI Taxonomy" id="492735"/>
    <lineage>
        <taxon>Bacteria</taxon>
        <taxon>Bacillati</taxon>
        <taxon>Bacillota</taxon>
        <taxon>Bacilli</taxon>
        <taxon>Bacillales</taxon>
        <taxon>Sporolactobacillaceae</taxon>
        <taxon>Sporolactobacillus</taxon>
    </lineage>
</organism>
<keyword evidence="3" id="KW-0808">Transferase</keyword>
<comment type="caution">
    <text evidence="9">The sequence shown here is derived from an EMBL/GenBank/DDBJ whole genome shotgun (WGS) entry which is preliminary data.</text>
</comment>
<dbReference type="GO" id="GO:0016779">
    <property type="term" value="F:nucleotidyltransferase activity"/>
    <property type="evidence" value="ECO:0007669"/>
    <property type="project" value="UniProtKB-KW"/>
</dbReference>
<dbReference type="AlphaFoldDB" id="A0A917S192"/>
<evidence type="ECO:0000256" key="2">
    <source>
        <dbReference type="ARBA" id="ARBA00022478"/>
    </source>
</evidence>
<dbReference type="InterPro" id="IPR038087">
    <property type="entry name" value="RNAP_delta_N_dom_sf"/>
</dbReference>
<dbReference type="Proteomes" id="UP000654670">
    <property type="component" value="Unassembled WGS sequence"/>
</dbReference>
<reference evidence="9" key="1">
    <citation type="journal article" date="2014" name="Int. J. Syst. Evol. Microbiol.">
        <title>Complete genome sequence of Corynebacterium casei LMG S-19264T (=DSM 44701T), isolated from a smear-ripened cheese.</title>
        <authorList>
            <consortium name="US DOE Joint Genome Institute (JGI-PGF)"/>
            <person name="Walter F."/>
            <person name="Albersmeier A."/>
            <person name="Kalinowski J."/>
            <person name="Ruckert C."/>
        </authorList>
    </citation>
    <scope>NUCLEOTIDE SEQUENCE</scope>
    <source>
        <strain evidence="9">JCM 15325</strain>
    </source>
</reference>
<evidence type="ECO:0000256" key="4">
    <source>
        <dbReference type="ARBA" id="ARBA00022695"/>
    </source>
</evidence>
<evidence type="ECO:0000256" key="7">
    <source>
        <dbReference type="SAM" id="MobiDB-lite"/>
    </source>
</evidence>
<dbReference type="InterPro" id="IPR029757">
    <property type="entry name" value="RpoE"/>
</dbReference>
<evidence type="ECO:0000256" key="1">
    <source>
        <dbReference type="ARBA" id="ARBA00009828"/>
    </source>
</evidence>
<dbReference type="InterPro" id="IPR007759">
    <property type="entry name" value="Asxl_HARE-HTH"/>
</dbReference>
<evidence type="ECO:0000259" key="8">
    <source>
        <dbReference type="PROSITE" id="PS51913"/>
    </source>
</evidence>
<dbReference type="GO" id="GO:0006355">
    <property type="term" value="P:regulation of DNA-templated transcription"/>
    <property type="evidence" value="ECO:0007669"/>
    <property type="project" value="InterPro"/>
</dbReference>
<dbReference type="NCBIfam" id="TIGR04567">
    <property type="entry name" value="RNAP_delt_lowGC"/>
    <property type="match status" value="1"/>
</dbReference>
<dbReference type="Pfam" id="PF05066">
    <property type="entry name" value="HARE-HTH"/>
    <property type="match status" value="1"/>
</dbReference>
<evidence type="ECO:0000313" key="10">
    <source>
        <dbReference type="Proteomes" id="UP000654670"/>
    </source>
</evidence>
<comment type="similarity">
    <text evidence="1">Belongs to the RpoE family.</text>
</comment>
<reference evidence="9" key="2">
    <citation type="submission" date="2020-09" db="EMBL/GenBank/DDBJ databases">
        <authorList>
            <person name="Sun Q."/>
            <person name="Ohkuma M."/>
        </authorList>
    </citation>
    <scope>NUCLEOTIDE SEQUENCE</scope>
    <source>
        <strain evidence="9">JCM 15325</strain>
    </source>
</reference>
<sequence length="163" mass="18915">MAEHAVEKSKVDQLYDILAESKEPKSFYEMTDQVFEKGEIEADNGETIARLYTTLSLDGRFLSIGNNLWALRNWYALDQREDDVAKTLGEAETHKRKSKLAEDGFDDYDESYDEEGTDDSDEYDDDDQDLIEDDSDDDDYDDHDNDDDVQRIKRNVSIDDDEE</sequence>
<dbReference type="GO" id="GO:0006351">
    <property type="term" value="P:DNA-templated transcription"/>
    <property type="evidence" value="ECO:0007669"/>
    <property type="project" value="InterPro"/>
</dbReference>
<keyword evidence="4" id="KW-0548">Nucleotidyltransferase</keyword>
<evidence type="ECO:0000256" key="5">
    <source>
        <dbReference type="ARBA" id="ARBA00023163"/>
    </source>
</evidence>
<gene>
    <name evidence="9" type="ORF">GCM10007968_12990</name>
</gene>
<evidence type="ECO:0000313" key="9">
    <source>
        <dbReference type="EMBL" id="GGL50184.1"/>
    </source>
</evidence>
<keyword evidence="2" id="KW-0240">DNA-directed RNA polymerase</keyword>
<dbReference type="PROSITE" id="PS51913">
    <property type="entry name" value="HTH_HARE"/>
    <property type="match status" value="1"/>
</dbReference>